<dbReference type="EMBL" id="CM042022">
    <property type="protein sequence ID" value="KAI3815724.1"/>
    <property type="molecule type" value="Genomic_DNA"/>
</dbReference>
<reference evidence="2" key="1">
    <citation type="journal article" date="2022" name="Mol. Ecol. Resour.">
        <title>The genomes of chicory, endive, great burdock and yacon provide insights into Asteraceae palaeo-polyploidization history and plant inulin production.</title>
        <authorList>
            <person name="Fan W."/>
            <person name="Wang S."/>
            <person name="Wang H."/>
            <person name="Wang A."/>
            <person name="Jiang F."/>
            <person name="Liu H."/>
            <person name="Zhao H."/>
            <person name="Xu D."/>
            <person name="Zhang Y."/>
        </authorList>
    </citation>
    <scope>NUCLEOTIDE SEQUENCE [LARGE SCALE GENOMIC DNA]</scope>
    <source>
        <strain evidence="2">cv. Yunnan</strain>
    </source>
</reference>
<comment type="caution">
    <text evidence="1">The sequence shown here is derived from an EMBL/GenBank/DDBJ whole genome shotgun (WGS) entry which is preliminary data.</text>
</comment>
<proteinExistence type="predicted"/>
<organism evidence="1 2">
    <name type="scientific">Smallanthus sonchifolius</name>
    <dbReference type="NCBI Taxonomy" id="185202"/>
    <lineage>
        <taxon>Eukaryota</taxon>
        <taxon>Viridiplantae</taxon>
        <taxon>Streptophyta</taxon>
        <taxon>Embryophyta</taxon>
        <taxon>Tracheophyta</taxon>
        <taxon>Spermatophyta</taxon>
        <taxon>Magnoliopsida</taxon>
        <taxon>eudicotyledons</taxon>
        <taxon>Gunneridae</taxon>
        <taxon>Pentapetalae</taxon>
        <taxon>asterids</taxon>
        <taxon>campanulids</taxon>
        <taxon>Asterales</taxon>
        <taxon>Asteraceae</taxon>
        <taxon>Asteroideae</taxon>
        <taxon>Heliantheae alliance</taxon>
        <taxon>Millerieae</taxon>
        <taxon>Smallanthus</taxon>
    </lineage>
</organism>
<accession>A0ACB9J5D6</accession>
<name>A0ACB9J5D6_9ASTR</name>
<dbReference type="Proteomes" id="UP001056120">
    <property type="component" value="Linkage Group LG05"/>
</dbReference>
<keyword evidence="2" id="KW-1185">Reference proteome</keyword>
<evidence type="ECO:0000313" key="2">
    <source>
        <dbReference type="Proteomes" id="UP001056120"/>
    </source>
</evidence>
<evidence type="ECO:0000313" key="1">
    <source>
        <dbReference type="EMBL" id="KAI3815724.1"/>
    </source>
</evidence>
<sequence length="174" mass="20379">MFRHQTKVEKLEAQVEGLQGQIDVLKKHDEFKLKAYKDNAQDFNDLQSIVEKQQKELLFNYRQLAEMQILIEALMDIDDMDLNDVDEDNDDDDDSLEVEIEKHNNDVTYEGEGEGVEITSTLMKDIISPEIIFEFQDQIFDEQTPEVEKHDSTHEEHVQEEAPQLYRHTGPLMP</sequence>
<protein>
    <submittedName>
        <fullName evidence="1">Uncharacterized protein</fullName>
    </submittedName>
</protein>
<reference evidence="1 2" key="2">
    <citation type="journal article" date="2022" name="Mol. Ecol. Resour.">
        <title>The genomes of chicory, endive, great burdock and yacon provide insights into Asteraceae paleo-polyploidization history and plant inulin production.</title>
        <authorList>
            <person name="Fan W."/>
            <person name="Wang S."/>
            <person name="Wang H."/>
            <person name="Wang A."/>
            <person name="Jiang F."/>
            <person name="Liu H."/>
            <person name="Zhao H."/>
            <person name="Xu D."/>
            <person name="Zhang Y."/>
        </authorList>
    </citation>
    <scope>NUCLEOTIDE SEQUENCE [LARGE SCALE GENOMIC DNA]</scope>
    <source>
        <strain evidence="2">cv. Yunnan</strain>
        <tissue evidence="1">Leaves</tissue>
    </source>
</reference>
<gene>
    <name evidence="1" type="ORF">L1987_15403</name>
</gene>